<gene>
    <name evidence="7" type="ORF">M5K25_017790</name>
</gene>
<keyword evidence="4" id="KW-0804">Transcription</keyword>
<organism evidence="7 8">
    <name type="scientific">Dendrobium thyrsiflorum</name>
    <name type="common">Pinecone-like raceme dendrobium</name>
    <name type="synonym">Orchid</name>
    <dbReference type="NCBI Taxonomy" id="117978"/>
    <lineage>
        <taxon>Eukaryota</taxon>
        <taxon>Viridiplantae</taxon>
        <taxon>Streptophyta</taxon>
        <taxon>Embryophyta</taxon>
        <taxon>Tracheophyta</taxon>
        <taxon>Spermatophyta</taxon>
        <taxon>Magnoliopsida</taxon>
        <taxon>Liliopsida</taxon>
        <taxon>Asparagales</taxon>
        <taxon>Orchidaceae</taxon>
        <taxon>Epidendroideae</taxon>
        <taxon>Malaxideae</taxon>
        <taxon>Dendrobiinae</taxon>
        <taxon>Dendrobium</taxon>
    </lineage>
</organism>
<evidence type="ECO:0000313" key="8">
    <source>
        <dbReference type="Proteomes" id="UP001552299"/>
    </source>
</evidence>
<keyword evidence="2" id="KW-0805">Transcription regulation</keyword>
<dbReference type="InterPro" id="IPR044810">
    <property type="entry name" value="WRKY_plant"/>
</dbReference>
<evidence type="ECO:0000259" key="6">
    <source>
        <dbReference type="PROSITE" id="PS50811"/>
    </source>
</evidence>
<evidence type="ECO:0000256" key="2">
    <source>
        <dbReference type="ARBA" id="ARBA00023015"/>
    </source>
</evidence>
<keyword evidence="3" id="KW-0238">DNA-binding</keyword>
<dbReference type="InterPro" id="IPR036576">
    <property type="entry name" value="WRKY_dom_sf"/>
</dbReference>
<evidence type="ECO:0000313" key="7">
    <source>
        <dbReference type="EMBL" id="KAL0911862.1"/>
    </source>
</evidence>
<dbReference type="GO" id="GO:0003677">
    <property type="term" value="F:DNA binding"/>
    <property type="evidence" value="ECO:0007669"/>
    <property type="project" value="UniProtKB-KW"/>
</dbReference>
<evidence type="ECO:0000256" key="1">
    <source>
        <dbReference type="ARBA" id="ARBA00004123"/>
    </source>
</evidence>
<proteinExistence type="predicted"/>
<comment type="subcellular location">
    <subcellularLocation>
        <location evidence="1">Nucleus</location>
    </subcellularLocation>
</comment>
<dbReference type="Gene3D" id="2.20.25.80">
    <property type="entry name" value="WRKY domain"/>
    <property type="match status" value="1"/>
</dbReference>
<dbReference type="PANTHER" id="PTHR31221:SF261">
    <property type="entry name" value="OS03G0657400 PROTEIN"/>
    <property type="match status" value="1"/>
</dbReference>
<dbReference type="SUPFAM" id="SSF118290">
    <property type="entry name" value="WRKY DNA-binding domain"/>
    <property type="match status" value="1"/>
</dbReference>
<dbReference type="PANTHER" id="PTHR31221">
    <property type="entry name" value="WRKY TRANSCRIPTION FACTOR PROTEIN 1-RELATED"/>
    <property type="match status" value="1"/>
</dbReference>
<keyword evidence="5" id="KW-0539">Nucleus</keyword>
<evidence type="ECO:0000256" key="5">
    <source>
        <dbReference type="ARBA" id="ARBA00023242"/>
    </source>
</evidence>
<sequence>MASSTSTIIAITIREDDYKWRKYGKKYILKIEKYRCVNKNCKARKKVEWPPNEPNNIDIAYEGDHNHRALAAGRSENEEGGIPANQYDLATQMDNEYSFVFCEGLLSTFLYHLSSLMCLAASDWSFLEIFGIERVKYIYLSIMASVKGKFSEGVVELIVWK</sequence>
<accession>A0ABD0UNJ2</accession>
<dbReference type="GO" id="GO:0005634">
    <property type="term" value="C:nucleus"/>
    <property type="evidence" value="ECO:0007669"/>
    <property type="project" value="UniProtKB-SubCell"/>
</dbReference>
<evidence type="ECO:0000256" key="3">
    <source>
        <dbReference type="ARBA" id="ARBA00023125"/>
    </source>
</evidence>
<dbReference type="InterPro" id="IPR003657">
    <property type="entry name" value="WRKY_dom"/>
</dbReference>
<dbReference type="EMBL" id="JANQDX010000014">
    <property type="protein sequence ID" value="KAL0911862.1"/>
    <property type="molecule type" value="Genomic_DNA"/>
</dbReference>
<evidence type="ECO:0000256" key="4">
    <source>
        <dbReference type="ARBA" id="ARBA00023163"/>
    </source>
</evidence>
<dbReference type="Pfam" id="PF03106">
    <property type="entry name" value="WRKY"/>
    <property type="match status" value="1"/>
</dbReference>
<protein>
    <recommendedName>
        <fullName evidence="6">WRKY domain-containing protein</fullName>
    </recommendedName>
</protein>
<comment type="caution">
    <text evidence="7">The sequence shown here is derived from an EMBL/GenBank/DDBJ whole genome shotgun (WGS) entry which is preliminary data.</text>
</comment>
<keyword evidence="8" id="KW-1185">Reference proteome</keyword>
<feature type="domain" description="WRKY" evidence="6">
    <location>
        <begin position="9"/>
        <end position="70"/>
    </location>
</feature>
<reference evidence="7 8" key="1">
    <citation type="journal article" date="2024" name="Plant Biotechnol. J.">
        <title>Dendrobium thyrsiflorum genome and its molecular insights into genes involved in important horticultural traits.</title>
        <authorList>
            <person name="Chen B."/>
            <person name="Wang J.Y."/>
            <person name="Zheng P.J."/>
            <person name="Li K.L."/>
            <person name="Liang Y.M."/>
            <person name="Chen X.F."/>
            <person name="Zhang C."/>
            <person name="Zhao X."/>
            <person name="He X."/>
            <person name="Zhang G.Q."/>
            <person name="Liu Z.J."/>
            <person name="Xu Q."/>
        </authorList>
    </citation>
    <scope>NUCLEOTIDE SEQUENCE [LARGE SCALE GENOMIC DNA]</scope>
    <source>
        <strain evidence="7">GZMU011</strain>
    </source>
</reference>
<dbReference type="PROSITE" id="PS50811">
    <property type="entry name" value="WRKY"/>
    <property type="match status" value="1"/>
</dbReference>
<dbReference type="AlphaFoldDB" id="A0ABD0UNJ2"/>
<dbReference type="SMART" id="SM00774">
    <property type="entry name" value="WRKY"/>
    <property type="match status" value="1"/>
</dbReference>
<name>A0ABD0UNJ2_DENTH</name>
<dbReference type="Proteomes" id="UP001552299">
    <property type="component" value="Unassembled WGS sequence"/>
</dbReference>